<dbReference type="GO" id="GO:0008168">
    <property type="term" value="F:methyltransferase activity"/>
    <property type="evidence" value="ECO:0007669"/>
    <property type="project" value="UniProtKB-KW"/>
</dbReference>
<dbReference type="EMBL" id="JAHOPB010000001">
    <property type="protein sequence ID" value="MBU8874342.1"/>
    <property type="molecule type" value="Genomic_DNA"/>
</dbReference>
<name>A0ABS6IIC0_9HYPH</name>
<sequence>MTHSSWIAVWAGLVPPDAAVLDVAAGKGRHTEFFAARGHRVTAVDRDVTAIPASGTIEAIQADLEDGSPWPLPGRRFGAIVVTNYLHRPLFPVLLDALLPGGILLYETFMEGNERFGKPSRPEFLLKDGELLDLVRGKFSVTAYEARMISQPKMAMVQRIAARLL</sequence>
<reference evidence="2 3" key="1">
    <citation type="submission" date="2021-06" db="EMBL/GenBank/DDBJ databases">
        <authorList>
            <person name="Lee D.H."/>
        </authorList>
    </citation>
    <scope>NUCLEOTIDE SEQUENCE [LARGE SCALE GENOMIC DNA]</scope>
    <source>
        <strain evidence="2 3">MMS21-HV4-11</strain>
    </source>
</reference>
<keyword evidence="2" id="KW-0808">Transferase</keyword>
<accession>A0ABS6IIC0</accession>
<dbReference type="GO" id="GO:0032259">
    <property type="term" value="P:methylation"/>
    <property type="evidence" value="ECO:0007669"/>
    <property type="project" value="UniProtKB-KW"/>
</dbReference>
<evidence type="ECO:0000259" key="1">
    <source>
        <dbReference type="Pfam" id="PF13649"/>
    </source>
</evidence>
<dbReference type="CDD" id="cd02440">
    <property type="entry name" value="AdoMet_MTases"/>
    <property type="match status" value="1"/>
</dbReference>
<keyword evidence="2" id="KW-0489">Methyltransferase</keyword>
<proteinExistence type="predicted"/>
<feature type="domain" description="Methyltransferase" evidence="1">
    <location>
        <begin position="20"/>
        <end position="87"/>
    </location>
</feature>
<keyword evidence="3" id="KW-1185">Reference proteome</keyword>
<dbReference type="Proteomes" id="UP000727907">
    <property type="component" value="Unassembled WGS sequence"/>
</dbReference>
<gene>
    <name evidence="2" type="ORF">KQ910_11240</name>
</gene>
<evidence type="ECO:0000313" key="2">
    <source>
        <dbReference type="EMBL" id="MBU8874342.1"/>
    </source>
</evidence>
<dbReference type="InterPro" id="IPR041698">
    <property type="entry name" value="Methyltransf_25"/>
</dbReference>
<comment type="caution">
    <text evidence="2">The sequence shown here is derived from an EMBL/GenBank/DDBJ whole genome shotgun (WGS) entry which is preliminary data.</text>
</comment>
<organism evidence="2 3">
    <name type="scientific">Reyranella humidisoli</name>
    <dbReference type="NCBI Taxonomy" id="2849149"/>
    <lineage>
        <taxon>Bacteria</taxon>
        <taxon>Pseudomonadati</taxon>
        <taxon>Pseudomonadota</taxon>
        <taxon>Alphaproteobacteria</taxon>
        <taxon>Hyphomicrobiales</taxon>
        <taxon>Reyranellaceae</taxon>
        <taxon>Reyranella</taxon>
    </lineage>
</organism>
<evidence type="ECO:0000313" key="3">
    <source>
        <dbReference type="Proteomes" id="UP000727907"/>
    </source>
</evidence>
<dbReference type="Pfam" id="PF13649">
    <property type="entry name" value="Methyltransf_25"/>
    <property type="match status" value="1"/>
</dbReference>
<protein>
    <submittedName>
        <fullName evidence="2">Class I SAM-dependent methyltransferase</fullName>
    </submittedName>
</protein>
<dbReference type="RefSeq" id="WP_216959665.1">
    <property type="nucleotide sequence ID" value="NZ_JAHOPB010000001.1"/>
</dbReference>